<proteinExistence type="predicted"/>
<dbReference type="PANTHER" id="PTHR36919:SF3">
    <property type="entry name" value="BLL5882 PROTEIN"/>
    <property type="match status" value="1"/>
</dbReference>
<gene>
    <name evidence="3" type="ORF">PX653_16430</name>
</gene>
<keyword evidence="1" id="KW-0732">Signal</keyword>
<keyword evidence="4" id="KW-1185">Reference proteome</keyword>
<reference evidence="3 4" key="1">
    <citation type="submission" date="2023-02" db="EMBL/GenBank/DDBJ databases">
        <title>Gemone sequence of Telluria chitinolytica ACM 3522T.</title>
        <authorList>
            <person name="Frediansyah A."/>
            <person name="Miess H."/>
            <person name="Gross H."/>
        </authorList>
    </citation>
    <scope>NUCLEOTIDE SEQUENCE [LARGE SCALE GENOMIC DNA]</scope>
    <source>
        <strain evidence="3 4">ACM 3522</strain>
    </source>
</reference>
<dbReference type="RefSeq" id="WP_277413844.1">
    <property type="nucleotide sequence ID" value="NZ_CP119083.1"/>
</dbReference>
<organism evidence="3 4">
    <name type="scientific">Pseudoduganella chitinolytica</name>
    <dbReference type="NCBI Taxonomy" id="34070"/>
    <lineage>
        <taxon>Bacteria</taxon>
        <taxon>Pseudomonadati</taxon>
        <taxon>Pseudomonadota</taxon>
        <taxon>Betaproteobacteria</taxon>
        <taxon>Burkholderiales</taxon>
        <taxon>Oxalobacteraceae</taxon>
        <taxon>Telluria group</taxon>
        <taxon>Pseudoduganella</taxon>
    </lineage>
</organism>
<evidence type="ECO:0000313" key="4">
    <source>
        <dbReference type="Proteomes" id="UP001216510"/>
    </source>
</evidence>
<protein>
    <submittedName>
        <fullName evidence="3">DUF2147 domain-containing protein</fullName>
    </submittedName>
</protein>
<dbReference type="EMBL" id="CP119083">
    <property type="protein sequence ID" value="WEF31053.1"/>
    <property type="molecule type" value="Genomic_DNA"/>
</dbReference>
<feature type="signal peptide" evidence="1">
    <location>
        <begin position="1"/>
        <end position="23"/>
    </location>
</feature>
<sequence length="150" mass="16219">MRPFIFAALVGAAFGAHALPAFADNTSPVGLWKNIDDKTGKPKAEIRISEANGVLQGRIEKLFRPAGQEQNPVCDKCEGADKGKPLVGLSIINGMKKDGGEYSGGTILDPENGKVYKSKMKLVDDGKKLDVRGYIGMPMLGRSQTWVRQE</sequence>
<feature type="chain" id="PRO_5045701525" evidence="1">
    <location>
        <begin position="24"/>
        <end position="150"/>
    </location>
</feature>
<dbReference type="Gene3D" id="2.40.128.520">
    <property type="match status" value="1"/>
</dbReference>
<evidence type="ECO:0000259" key="2">
    <source>
        <dbReference type="Pfam" id="PF09917"/>
    </source>
</evidence>
<feature type="domain" description="DUF2147" evidence="2">
    <location>
        <begin position="30"/>
        <end position="148"/>
    </location>
</feature>
<dbReference type="InterPro" id="IPR019223">
    <property type="entry name" value="DUF2147"/>
</dbReference>
<dbReference type="Proteomes" id="UP001216510">
    <property type="component" value="Chromosome"/>
</dbReference>
<dbReference type="PANTHER" id="PTHR36919">
    <property type="entry name" value="BLR1215 PROTEIN"/>
    <property type="match status" value="1"/>
</dbReference>
<name>A0ABY8B7P9_9BURK</name>
<evidence type="ECO:0000313" key="3">
    <source>
        <dbReference type="EMBL" id="WEF31053.1"/>
    </source>
</evidence>
<dbReference type="Pfam" id="PF09917">
    <property type="entry name" value="DUF2147"/>
    <property type="match status" value="1"/>
</dbReference>
<accession>A0ABY8B7P9</accession>
<evidence type="ECO:0000256" key="1">
    <source>
        <dbReference type="SAM" id="SignalP"/>
    </source>
</evidence>